<feature type="compositionally biased region" description="Acidic residues" evidence="1">
    <location>
        <begin position="12"/>
        <end position="22"/>
    </location>
</feature>
<dbReference type="EMBL" id="BMAU01021327">
    <property type="protein sequence ID" value="GFY14197.1"/>
    <property type="molecule type" value="Genomic_DNA"/>
</dbReference>
<evidence type="ECO:0000313" key="3">
    <source>
        <dbReference type="EMBL" id="GFY14197.1"/>
    </source>
</evidence>
<dbReference type="AlphaFoldDB" id="A0A8X6VDB3"/>
<organism evidence="3 4">
    <name type="scientific">Trichonephila clavipes</name>
    <name type="common">Golden silk orbweaver</name>
    <name type="synonym">Nephila clavipes</name>
    <dbReference type="NCBI Taxonomy" id="2585209"/>
    <lineage>
        <taxon>Eukaryota</taxon>
        <taxon>Metazoa</taxon>
        <taxon>Ecdysozoa</taxon>
        <taxon>Arthropoda</taxon>
        <taxon>Chelicerata</taxon>
        <taxon>Arachnida</taxon>
        <taxon>Araneae</taxon>
        <taxon>Araneomorphae</taxon>
        <taxon>Entelegynae</taxon>
        <taxon>Araneoidea</taxon>
        <taxon>Nephilidae</taxon>
        <taxon>Trichonephila</taxon>
    </lineage>
</organism>
<dbReference type="Proteomes" id="UP000887159">
    <property type="component" value="Unassembled WGS sequence"/>
</dbReference>
<feature type="region of interest" description="Disordered" evidence="1">
    <location>
        <begin position="1"/>
        <end position="31"/>
    </location>
</feature>
<evidence type="ECO:0000313" key="4">
    <source>
        <dbReference type="Proteomes" id="UP000887159"/>
    </source>
</evidence>
<keyword evidence="4" id="KW-1185">Reference proteome</keyword>
<dbReference type="Pfam" id="PF13843">
    <property type="entry name" value="DDE_Tnp_1_7"/>
    <property type="match status" value="1"/>
</dbReference>
<comment type="caution">
    <text evidence="3">The sequence shown here is derived from an EMBL/GenBank/DDBJ whole genome shotgun (WGS) entry which is preliminary data.</text>
</comment>
<dbReference type="PANTHER" id="PTHR46599">
    <property type="entry name" value="PIGGYBAC TRANSPOSABLE ELEMENT-DERIVED PROTEIN 4"/>
    <property type="match status" value="1"/>
</dbReference>
<gene>
    <name evidence="3" type="primary">PGBD4</name>
    <name evidence="3" type="ORF">TNCV_3613861</name>
</gene>
<evidence type="ECO:0000259" key="2">
    <source>
        <dbReference type="Pfam" id="PF13843"/>
    </source>
</evidence>
<sequence length="544" mass="63407">MDESKIIPINDYDSDLESETDSEISINDSGSIDSFSDDFDFDISDDENDDLSQARNFNEIDCNNPSAPPPRFAFTNTPEIHLDFDASSGKMQYYEALIDNNLIDLIVHETNRYAEQTIGSSIPRRHSRGIVKKPTNEQYWSKRHSISTPFFSKVMSYRRFNLIYRFLHFSDNETFVTETHEFPKLSKIWPVLKYLTICFKEVVTPDRDVTIDESLMLFKGRLGWKQYMPLKRSRFGIKSYMLCESKSGYVWSLIIYTGKGTLFDEKYKHMCMSSQVVMTLREPLLNKGHCLTTDNFYSSPELADILIQSLTDMYGTLKPRRKDVPKKLLSKKIDKGQIIAYLRGKVCVMKWMDKKAVCLISTIHNPEMVQVQSHKNEIRRKPKAVMEYNNTMGGVDRLDQHLTNYPLIKKRGKKYYKKYSFIYWTYVCGIVLCCTKNGGKDSHLQFRMDIVDCLIERYGEVSGKKGRPALQPNPMRLTERHFLEVIAPSEKKLRPARKCYACSLKKNDNGKRIRKETRYFCQTVSYQIGFVIIKNCCNKGNIYW</sequence>
<feature type="domain" description="PiggyBac transposable element-derived protein" evidence="2">
    <location>
        <begin position="91"/>
        <end position="419"/>
    </location>
</feature>
<protein>
    <submittedName>
        <fullName evidence="3">PiggyBac transposable element-derived protein 4</fullName>
    </submittedName>
</protein>
<dbReference type="InterPro" id="IPR029526">
    <property type="entry name" value="PGBD"/>
</dbReference>
<evidence type="ECO:0000256" key="1">
    <source>
        <dbReference type="SAM" id="MobiDB-lite"/>
    </source>
</evidence>
<proteinExistence type="predicted"/>
<dbReference type="PANTHER" id="PTHR46599:SF3">
    <property type="entry name" value="PIGGYBAC TRANSPOSABLE ELEMENT-DERIVED PROTEIN 4"/>
    <property type="match status" value="1"/>
</dbReference>
<reference evidence="3" key="1">
    <citation type="submission" date="2020-08" db="EMBL/GenBank/DDBJ databases">
        <title>Multicomponent nature underlies the extraordinary mechanical properties of spider dragline silk.</title>
        <authorList>
            <person name="Kono N."/>
            <person name="Nakamura H."/>
            <person name="Mori M."/>
            <person name="Yoshida Y."/>
            <person name="Ohtoshi R."/>
            <person name="Malay A.D."/>
            <person name="Moran D.A.P."/>
            <person name="Tomita M."/>
            <person name="Numata K."/>
            <person name="Arakawa K."/>
        </authorList>
    </citation>
    <scope>NUCLEOTIDE SEQUENCE</scope>
</reference>
<name>A0A8X6VDB3_TRICX</name>
<accession>A0A8X6VDB3</accession>